<organism evidence="1 2">
    <name type="scientific">Ceratitis capitata</name>
    <name type="common">Mediterranean fruit fly</name>
    <name type="synonym">Tephritis capitata</name>
    <dbReference type="NCBI Taxonomy" id="7213"/>
    <lineage>
        <taxon>Eukaryota</taxon>
        <taxon>Metazoa</taxon>
        <taxon>Ecdysozoa</taxon>
        <taxon>Arthropoda</taxon>
        <taxon>Hexapoda</taxon>
        <taxon>Insecta</taxon>
        <taxon>Pterygota</taxon>
        <taxon>Neoptera</taxon>
        <taxon>Endopterygota</taxon>
        <taxon>Diptera</taxon>
        <taxon>Brachycera</taxon>
        <taxon>Muscomorpha</taxon>
        <taxon>Tephritoidea</taxon>
        <taxon>Tephritidae</taxon>
        <taxon>Ceratitis</taxon>
        <taxon>Ceratitis</taxon>
    </lineage>
</organism>
<dbReference type="EMBL" id="CAJHJT010000001">
    <property type="protein sequence ID" value="CAD6992425.1"/>
    <property type="molecule type" value="Genomic_DNA"/>
</dbReference>
<reference evidence="1" key="1">
    <citation type="submission" date="2020-11" db="EMBL/GenBank/DDBJ databases">
        <authorList>
            <person name="Whitehead M."/>
        </authorList>
    </citation>
    <scope>NUCLEOTIDE SEQUENCE</scope>
    <source>
        <strain evidence="1">EGII</strain>
    </source>
</reference>
<dbReference type="AlphaFoldDB" id="A0A811U581"/>
<keyword evidence="2" id="KW-1185">Reference proteome</keyword>
<evidence type="ECO:0000313" key="1">
    <source>
        <dbReference type="EMBL" id="CAD6992425.1"/>
    </source>
</evidence>
<protein>
    <submittedName>
        <fullName evidence="1">(Mediterranean fruit fly) hypothetical protein</fullName>
    </submittedName>
</protein>
<proteinExistence type="predicted"/>
<dbReference type="Proteomes" id="UP000606786">
    <property type="component" value="Unassembled WGS sequence"/>
</dbReference>
<sequence length="169" mass="19701">MWHATLMYKCHAHTYTQAHTGAHKCTDLSGVWNLSVACRFANSFSISNFELQYFAVYRYVGKEIGREMKEMEMEVVQQERTSRNHFTYSHTHTHTRTQIHLCLLAPAFKTKVYRWRVPRGSALSRLVSVCMCVPQMNLPHAHFPTNAYKTNKCKTMHNNNNNNSCINEK</sequence>
<accession>A0A811U581</accession>
<comment type="caution">
    <text evidence="1">The sequence shown here is derived from an EMBL/GenBank/DDBJ whole genome shotgun (WGS) entry which is preliminary data.</text>
</comment>
<name>A0A811U581_CERCA</name>
<evidence type="ECO:0000313" key="2">
    <source>
        <dbReference type="Proteomes" id="UP000606786"/>
    </source>
</evidence>
<gene>
    <name evidence="1" type="ORF">CCAP1982_LOCUS1287</name>
</gene>